<reference evidence="1" key="1">
    <citation type="submission" date="2022-07" db="EMBL/GenBank/DDBJ databases">
        <title>Phylogenomic reconstructions and comparative analyses of Kickxellomycotina fungi.</title>
        <authorList>
            <person name="Reynolds N.K."/>
            <person name="Stajich J.E."/>
            <person name="Barry K."/>
            <person name="Grigoriev I.V."/>
            <person name="Crous P."/>
            <person name="Smith M.E."/>
        </authorList>
    </citation>
    <scope>NUCLEOTIDE SEQUENCE</scope>
    <source>
        <strain evidence="1">CBS 102833</strain>
    </source>
</reference>
<dbReference type="EMBL" id="JANBUP010003416">
    <property type="protein sequence ID" value="KAJ2796827.1"/>
    <property type="molecule type" value="Genomic_DNA"/>
</dbReference>
<keyword evidence="2" id="KW-1185">Reference proteome</keyword>
<evidence type="ECO:0000313" key="1">
    <source>
        <dbReference type="EMBL" id="KAJ2796827.1"/>
    </source>
</evidence>
<feature type="non-terminal residue" evidence="1">
    <location>
        <position position="1"/>
    </location>
</feature>
<proteinExistence type="predicted"/>
<evidence type="ECO:0000313" key="2">
    <source>
        <dbReference type="Proteomes" id="UP001140096"/>
    </source>
</evidence>
<gene>
    <name evidence="1" type="ORF">H4S07_006106</name>
</gene>
<accession>A0ACC1KWP6</accession>
<sequence>GAPVDPVAAEAPQLSVVTGEGLYSSLAEMDPESVLAASRPVSFRMGRHGSSPLNPYTGASSPAVTGSGSIAPPLPTVASGHKQRAGGRRKSQQQQQQQQQRVAQTPLPRRWWRNIKESMYAPIPPLHRPLPPADGPVRPADVSVNGSAGIEGLPARPVRRHSFSGSTDIEQQKMAAALSPRENMRRKVTLVDRVRGLLRGNSRRPQLQQPPPQSVHSASRSQVPMAEHAATIGTSAGAAALGVAAAAASVGGNWGPHNPFSYQSLMGLGRRASFDTLSIHEMAEADRHDMHSRLDHLLGSGSAGAPGSIAASPQLGHTAASSKFSFSALPATPPPKPLPATPRHPSQPQVFTFPAAQPRPIEPSPVFRSEASSQHHPLPVAPVQEMVEKSRPSNIQHFSQDSVHVNAAQVPDSQYPQQPLQQLQQPQQQPQQPQQQPQQQPYYQHSVHDNGAPVVAKRPSLLKRLTAGWRKP</sequence>
<comment type="caution">
    <text evidence="1">The sequence shown here is derived from an EMBL/GenBank/DDBJ whole genome shotgun (WGS) entry which is preliminary data.</text>
</comment>
<protein>
    <submittedName>
        <fullName evidence="1">Uncharacterized protein</fullName>
    </submittedName>
</protein>
<organism evidence="1 2">
    <name type="scientific">Coemansia furcata</name>
    <dbReference type="NCBI Taxonomy" id="417177"/>
    <lineage>
        <taxon>Eukaryota</taxon>
        <taxon>Fungi</taxon>
        <taxon>Fungi incertae sedis</taxon>
        <taxon>Zoopagomycota</taxon>
        <taxon>Kickxellomycotina</taxon>
        <taxon>Kickxellomycetes</taxon>
        <taxon>Kickxellales</taxon>
        <taxon>Kickxellaceae</taxon>
        <taxon>Coemansia</taxon>
    </lineage>
</organism>
<name>A0ACC1KWP6_9FUNG</name>
<dbReference type="Proteomes" id="UP001140096">
    <property type="component" value="Unassembled WGS sequence"/>
</dbReference>
<feature type="non-terminal residue" evidence="1">
    <location>
        <position position="472"/>
    </location>
</feature>